<gene>
    <name evidence="2" type="ORF">METZ01_LOCUS368683</name>
</gene>
<evidence type="ECO:0000313" key="2">
    <source>
        <dbReference type="EMBL" id="SVD15829.1"/>
    </source>
</evidence>
<accession>A0A382T0Y3</accession>
<dbReference type="SUPFAM" id="SSF89623">
    <property type="entry name" value="Ribose/Galactose isomerase RpiB/AlsB"/>
    <property type="match status" value="1"/>
</dbReference>
<dbReference type="InterPro" id="IPR004785">
    <property type="entry name" value="RpiB"/>
</dbReference>
<proteinExistence type="predicted"/>
<dbReference type="PANTHER" id="PTHR30345:SF0">
    <property type="entry name" value="DNA DAMAGE-REPAIR_TOLERATION PROTEIN DRT102"/>
    <property type="match status" value="1"/>
</dbReference>
<name>A0A382T0Y3_9ZZZZ</name>
<dbReference type="PANTHER" id="PTHR30345">
    <property type="entry name" value="RIBOSE-5-PHOSPHATE ISOMERASE B"/>
    <property type="match status" value="1"/>
</dbReference>
<dbReference type="InterPro" id="IPR003500">
    <property type="entry name" value="RpiB_LacA_LacB"/>
</dbReference>
<sequence length="141" mass="15743">MRKISISSDHAGFELKESIKNFLIKKKFLVLDLGPRDDRSVDYPDYAKKLAKNIISKKSDTGILVCGSGTGMAMSANRFKKIRAAVCYNAKSAKLSRSHNNANIIAIGSRLTNKNLALKLVMIFLKTKFDGGRHKRRTNKI</sequence>
<dbReference type="NCBIfam" id="TIGR00689">
    <property type="entry name" value="rpiB_lacA_lacB"/>
    <property type="match status" value="1"/>
</dbReference>
<keyword evidence="1" id="KW-0413">Isomerase</keyword>
<evidence type="ECO:0008006" key="3">
    <source>
        <dbReference type="Google" id="ProtNLM"/>
    </source>
</evidence>
<evidence type="ECO:0000256" key="1">
    <source>
        <dbReference type="ARBA" id="ARBA00023235"/>
    </source>
</evidence>
<protein>
    <recommendedName>
        <fullName evidence="3">Ribose 5-phosphate isomerase B</fullName>
    </recommendedName>
</protein>
<dbReference type="NCBIfam" id="NF004051">
    <property type="entry name" value="PRK05571.1"/>
    <property type="match status" value="1"/>
</dbReference>
<dbReference type="EMBL" id="UINC01133099">
    <property type="protein sequence ID" value="SVD15829.1"/>
    <property type="molecule type" value="Genomic_DNA"/>
</dbReference>
<dbReference type="AlphaFoldDB" id="A0A382T0Y3"/>
<dbReference type="GO" id="GO:0019316">
    <property type="term" value="P:D-allose catabolic process"/>
    <property type="evidence" value="ECO:0007669"/>
    <property type="project" value="TreeGrafter"/>
</dbReference>
<dbReference type="PIRSF" id="PIRSF005384">
    <property type="entry name" value="RpiB_LacA_B"/>
    <property type="match status" value="1"/>
</dbReference>
<dbReference type="NCBIfam" id="TIGR01120">
    <property type="entry name" value="rpiB"/>
    <property type="match status" value="1"/>
</dbReference>
<dbReference type="Gene3D" id="3.40.1400.10">
    <property type="entry name" value="Sugar-phosphate isomerase, RpiB/LacA/LacB"/>
    <property type="match status" value="1"/>
</dbReference>
<dbReference type="InterPro" id="IPR036569">
    <property type="entry name" value="RpiB_LacA_LacB_sf"/>
</dbReference>
<dbReference type="GO" id="GO:0009052">
    <property type="term" value="P:pentose-phosphate shunt, non-oxidative branch"/>
    <property type="evidence" value="ECO:0007669"/>
    <property type="project" value="TreeGrafter"/>
</dbReference>
<organism evidence="2">
    <name type="scientific">marine metagenome</name>
    <dbReference type="NCBI Taxonomy" id="408172"/>
    <lineage>
        <taxon>unclassified sequences</taxon>
        <taxon>metagenomes</taxon>
        <taxon>ecological metagenomes</taxon>
    </lineage>
</organism>
<reference evidence="2" key="1">
    <citation type="submission" date="2018-05" db="EMBL/GenBank/DDBJ databases">
        <authorList>
            <person name="Lanie J.A."/>
            <person name="Ng W.-L."/>
            <person name="Kazmierczak K.M."/>
            <person name="Andrzejewski T.M."/>
            <person name="Davidsen T.M."/>
            <person name="Wayne K.J."/>
            <person name="Tettelin H."/>
            <person name="Glass J.I."/>
            <person name="Rusch D."/>
            <person name="Podicherti R."/>
            <person name="Tsui H.-C.T."/>
            <person name="Winkler M.E."/>
        </authorList>
    </citation>
    <scope>NUCLEOTIDE SEQUENCE</scope>
</reference>
<dbReference type="GO" id="GO:0004751">
    <property type="term" value="F:ribose-5-phosphate isomerase activity"/>
    <property type="evidence" value="ECO:0007669"/>
    <property type="project" value="TreeGrafter"/>
</dbReference>
<dbReference type="Pfam" id="PF02502">
    <property type="entry name" value="LacAB_rpiB"/>
    <property type="match status" value="1"/>
</dbReference>